<proteinExistence type="predicted"/>
<sequence length="432" mass="48354">MSTTTTSNPVLQRSASKRGSVEKPRPLKSMSSNGGPKSNNNNSVNSDSSPLSNKNSCIQPSLSQLSSFEISSVENTMSLLENVALKLGNGVYDATVTQAILNLSASLKSWGPFIEVKYKDSFDRCQIALRNACRDEKLALVARLHLLEIFELRALNWKATESMTNYYKQKIAQVEHESHHLSTSSPTNIDSPRSSISSPVNKAPLSTPLAATKDGRKKKKNSGYEEMQLFITVGDQEIKISGFDSSILRVAKSVLQKHFEKKAIENMGGRHRVNNNALQRSKSVLCDSHVNIIRTPLFPDSPKSAFQEESDITKNRETRDRRAQFAKNRSKTTLGATKEASQTRNGGYHKNHIHYDRKQLLQIASSQVCQNPPKNWDYVSSVVPEITRRKTHGSPLPIDWEATFLFSKKSQYSEHCDREGKNIQKFGRDSRA</sequence>
<dbReference type="OrthoDB" id="6357832at2759"/>
<dbReference type="AlphaFoldDB" id="A0A7R8CNX0"/>
<dbReference type="Gene3D" id="1.25.40.180">
    <property type="match status" value="1"/>
</dbReference>
<dbReference type="GO" id="GO:0005737">
    <property type="term" value="C:cytoplasm"/>
    <property type="evidence" value="ECO:0007669"/>
    <property type="project" value="TreeGrafter"/>
</dbReference>
<feature type="region of interest" description="Disordered" evidence="1">
    <location>
        <begin position="177"/>
        <end position="220"/>
    </location>
</feature>
<dbReference type="GO" id="GO:0045727">
    <property type="term" value="P:positive regulation of translation"/>
    <property type="evidence" value="ECO:0007669"/>
    <property type="project" value="InterPro"/>
</dbReference>
<protein>
    <submittedName>
        <fullName evidence="2">(salmon louse) hypothetical protein</fullName>
    </submittedName>
</protein>
<dbReference type="GO" id="GO:0008190">
    <property type="term" value="F:eukaryotic initiation factor 4E binding"/>
    <property type="evidence" value="ECO:0007669"/>
    <property type="project" value="InterPro"/>
</dbReference>
<feature type="compositionally biased region" description="Polar residues" evidence="1">
    <location>
        <begin position="181"/>
        <end position="200"/>
    </location>
</feature>
<name>A0A7R8CNX0_LEPSM</name>
<dbReference type="InterPro" id="IPR040160">
    <property type="entry name" value="Mxt"/>
</dbReference>
<dbReference type="PANTHER" id="PTHR20849">
    <property type="entry name" value="EUKARYOTIC TRANSLATION INITIATION FACTOR 4E-BINDING PROTEIN MEXTLI"/>
    <property type="match status" value="1"/>
</dbReference>
<feature type="compositionally biased region" description="Polar residues" evidence="1">
    <location>
        <begin position="1"/>
        <end position="14"/>
    </location>
</feature>
<evidence type="ECO:0000256" key="1">
    <source>
        <dbReference type="SAM" id="MobiDB-lite"/>
    </source>
</evidence>
<evidence type="ECO:0000313" key="2">
    <source>
        <dbReference type="EMBL" id="CAF2880787.1"/>
    </source>
</evidence>
<evidence type="ECO:0000313" key="3">
    <source>
        <dbReference type="Proteomes" id="UP000675881"/>
    </source>
</evidence>
<dbReference type="GO" id="GO:0003743">
    <property type="term" value="F:translation initiation factor activity"/>
    <property type="evidence" value="ECO:0007669"/>
    <property type="project" value="TreeGrafter"/>
</dbReference>
<feature type="region of interest" description="Disordered" evidence="1">
    <location>
        <begin position="1"/>
        <end position="55"/>
    </location>
</feature>
<dbReference type="GO" id="GO:0034518">
    <property type="term" value="C:RNA cap binding complex"/>
    <property type="evidence" value="ECO:0007669"/>
    <property type="project" value="TreeGrafter"/>
</dbReference>
<feature type="region of interest" description="Disordered" evidence="1">
    <location>
        <begin position="324"/>
        <end position="349"/>
    </location>
</feature>
<dbReference type="Proteomes" id="UP000675881">
    <property type="component" value="Chromosome 3"/>
</dbReference>
<gene>
    <name evidence="2" type="ORF">LSAA_7697</name>
</gene>
<feature type="compositionally biased region" description="Polar residues" evidence="1">
    <location>
        <begin position="331"/>
        <end position="345"/>
    </location>
</feature>
<accession>A0A7R8CNX0</accession>
<dbReference type="EMBL" id="HG994582">
    <property type="protein sequence ID" value="CAF2880787.1"/>
    <property type="molecule type" value="Genomic_DNA"/>
</dbReference>
<organism evidence="2 3">
    <name type="scientific">Lepeophtheirus salmonis</name>
    <name type="common">Salmon louse</name>
    <name type="synonym">Caligus salmonis</name>
    <dbReference type="NCBI Taxonomy" id="72036"/>
    <lineage>
        <taxon>Eukaryota</taxon>
        <taxon>Metazoa</taxon>
        <taxon>Ecdysozoa</taxon>
        <taxon>Arthropoda</taxon>
        <taxon>Crustacea</taxon>
        <taxon>Multicrustacea</taxon>
        <taxon>Hexanauplia</taxon>
        <taxon>Copepoda</taxon>
        <taxon>Siphonostomatoida</taxon>
        <taxon>Caligidae</taxon>
        <taxon>Lepeophtheirus</taxon>
    </lineage>
</organism>
<feature type="compositionally biased region" description="Low complexity" evidence="1">
    <location>
        <begin position="29"/>
        <end position="53"/>
    </location>
</feature>
<reference evidence="2" key="1">
    <citation type="submission" date="2021-02" db="EMBL/GenBank/DDBJ databases">
        <authorList>
            <person name="Bekaert M."/>
        </authorList>
    </citation>
    <scope>NUCLEOTIDE SEQUENCE</scope>
    <source>
        <strain evidence="2">IoA-00</strain>
    </source>
</reference>
<dbReference type="GO" id="GO:1901190">
    <property type="term" value="P:regulation of formation of translation initiation ternary complex"/>
    <property type="evidence" value="ECO:0007669"/>
    <property type="project" value="TreeGrafter"/>
</dbReference>
<keyword evidence="3" id="KW-1185">Reference proteome</keyword>
<dbReference type="PANTHER" id="PTHR20849:SF2">
    <property type="entry name" value="EUKARYOTIC TRANSLATION INITIATION FACTOR 4E-BINDING PROTEIN MEXTLI"/>
    <property type="match status" value="1"/>
</dbReference>